<evidence type="ECO:0000313" key="10">
    <source>
        <dbReference type="EMBL" id="SLM09737.1"/>
    </source>
</evidence>
<dbReference type="PROSITE" id="PS01217">
    <property type="entry name" value="SUCCINYL_COA_LIG_3"/>
    <property type="match status" value="1"/>
</dbReference>
<dbReference type="EMBL" id="FWDM01000001">
    <property type="protein sequence ID" value="SLM09737.1"/>
    <property type="molecule type" value="Genomic_DNA"/>
</dbReference>
<dbReference type="PIRSF" id="PIRSF001554">
    <property type="entry name" value="SucCS_beta"/>
    <property type="match status" value="1"/>
</dbReference>
<dbReference type="InterPro" id="IPR016102">
    <property type="entry name" value="Succinyl-CoA_synth-like"/>
</dbReference>
<accession>A0A3P3XEX3</accession>
<evidence type="ECO:0000256" key="8">
    <source>
        <dbReference type="SAM" id="MobiDB-lite"/>
    </source>
</evidence>
<dbReference type="FunFam" id="3.30.470.20:FF:000002">
    <property type="entry name" value="Succinate--CoA ligase [ADP-forming] subunit beta"/>
    <property type="match status" value="1"/>
</dbReference>
<dbReference type="InterPro" id="IPR011761">
    <property type="entry name" value="ATP-grasp"/>
</dbReference>
<dbReference type="PROSITE" id="PS50975">
    <property type="entry name" value="ATP_GRASP"/>
    <property type="match status" value="1"/>
</dbReference>
<proteinExistence type="inferred from homology"/>
<dbReference type="Gene3D" id="3.40.50.261">
    <property type="entry name" value="Succinyl-CoA synthetase domains"/>
    <property type="match status" value="1"/>
</dbReference>
<dbReference type="Gene3D" id="3.30.470.20">
    <property type="entry name" value="ATP-grasp fold, B domain"/>
    <property type="match status" value="1"/>
</dbReference>
<evidence type="ECO:0000256" key="2">
    <source>
        <dbReference type="ARBA" id="ARBA00009182"/>
    </source>
</evidence>
<comment type="similarity">
    <text evidence="2">Belongs to the succinate/malate CoA ligase beta subunit family.</text>
</comment>
<dbReference type="GO" id="GO:0042709">
    <property type="term" value="C:succinate-CoA ligase complex"/>
    <property type="evidence" value="ECO:0007669"/>
    <property type="project" value="TreeGrafter"/>
</dbReference>
<dbReference type="InterPro" id="IPR013815">
    <property type="entry name" value="ATP_grasp_subdomain_1"/>
</dbReference>
<dbReference type="GO" id="GO:0006104">
    <property type="term" value="P:succinyl-CoA metabolic process"/>
    <property type="evidence" value="ECO:0007669"/>
    <property type="project" value="TreeGrafter"/>
</dbReference>
<gene>
    <name evidence="10" type="primary">sucC</name>
    <name evidence="10" type="ORF">SPIROBIBN47_10032</name>
</gene>
<reference evidence="10" key="1">
    <citation type="submission" date="2017-02" db="EMBL/GenBank/DDBJ databases">
        <authorList>
            <person name="Regsiter A."/>
            <person name="William W."/>
        </authorList>
    </citation>
    <scope>NUCLEOTIDE SEQUENCE</scope>
    <source>
        <strain evidence="10">Bib</strain>
    </source>
</reference>
<dbReference type="Gene3D" id="3.30.1490.20">
    <property type="entry name" value="ATP-grasp fold, A domain"/>
    <property type="match status" value="1"/>
</dbReference>
<dbReference type="GO" id="GO:0006099">
    <property type="term" value="P:tricarboxylic acid cycle"/>
    <property type="evidence" value="ECO:0007669"/>
    <property type="project" value="InterPro"/>
</dbReference>
<name>A0A3P3XEX3_9SPIR</name>
<dbReference type="PANTHER" id="PTHR11815">
    <property type="entry name" value="SUCCINYL-COA SYNTHETASE BETA CHAIN"/>
    <property type="match status" value="1"/>
</dbReference>
<dbReference type="GO" id="GO:0005524">
    <property type="term" value="F:ATP binding"/>
    <property type="evidence" value="ECO:0007669"/>
    <property type="project" value="UniProtKB-UniRule"/>
</dbReference>
<dbReference type="EC" id="6.2.1.5" evidence="10"/>
<dbReference type="GO" id="GO:0004775">
    <property type="term" value="F:succinate-CoA ligase (ADP-forming) activity"/>
    <property type="evidence" value="ECO:0007669"/>
    <property type="project" value="UniProtKB-EC"/>
</dbReference>
<evidence type="ECO:0000256" key="5">
    <source>
        <dbReference type="ARBA" id="ARBA00022741"/>
    </source>
</evidence>
<keyword evidence="6" id="KW-0460">Magnesium</keyword>
<dbReference type="InterPro" id="IPR017866">
    <property type="entry name" value="Succ-CoA_synthase_bsu_CS"/>
</dbReference>
<dbReference type="InterPro" id="IPR005809">
    <property type="entry name" value="Succ_CoA_ligase-like_bsu"/>
</dbReference>
<keyword evidence="4" id="KW-0479">Metal-binding</keyword>
<keyword evidence="7" id="KW-0067">ATP-binding</keyword>
<dbReference type="GO" id="GO:0046872">
    <property type="term" value="F:metal ion binding"/>
    <property type="evidence" value="ECO:0007669"/>
    <property type="project" value="UniProtKB-KW"/>
</dbReference>
<dbReference type="InterPro" id="IPR005811">
    <property type="entry name" value="SUCC_ACL_C"/>
</dbReference>
<evidence type="ECO:0000256" key="1">
    <source>
        <dbReference type="ARBA" id="ARBA00001946"/>
    </source>
</evidence>
<dbReference type="SUPFAM" id="SSF56059">
    <property type="entry name" value="Glutathione synthetase ATP-binding domain-like"/>
    <property type="match status" value="1"/>
</dbReference>
<comment type="cofactor">
    <cofactor evidence="1">
        <name>Mg(2+)</name>
        <dbReference type="ChEBI" id="CHEBI:18420"/>
    </cofactor>
</comment>
<protein>
    <submittedName>
        <fullName evidence="10">Succinyl-CoA ligase (ADP-forming) subunit beta</fullName>
        <ecNumber evidence="10">6.2.1.5</ecNumber>
    </submittedName>
</protein>
<feature type="domain" description="ATP-grasp" evidence="9">
    <location>
        <begin position="9"/>
        <end position="216"/>
    </location>
</feature>
<keyword evidence="3 10" id="KW-0436">Ligase</keyword>
<evidence type="ECO:0000256" key="6">
    <source>
        <dbReference type="ARBA" id="ARBA00022842"/>
    </source>
</evidence>
<evidence type="ECO:0000256" key="4">
    <source>
        <dbReference type="ARBA" id="ARBA00022723"/>
    </source>
</evidence>
<evidence type="ECO:0000256" key="3">
    <source>
        <dbReference type="ARBA" id="ARBA00022598"/>
    </source>
</evidence>
<organism evidence="10">
    <name type="scientific">uncultured spirochete</name>
    <dbReference type="NCBI Taxonomy" id="156406"/>
    <lineage>
        <taxon>Bacteria</taxon>
        <taxon>Pseudomonadati</taxon>
        <taxon>Spirochaetota</taxon>
        <taxon>Spirochaetia</taxon>
        <taxon>Spirochaetales</taxon>
        <taxon>environmental samples</taxon>
    </lineage>
</organism>
<evidence type="ECO:0000259" key="9">
    <source>
        <dbReference type="PROSITE" id="PS50975"/>
    </source>
</evidence>
<sequence length="392" mass="42296">MKLHEYQAKALFREFGIPAPQGELADTVEAAVNSAEHLGWPAALKAQVLRGGRGKAGLVKIVQTPEEACTAAQAIFASDWKVRKILVEQAIAHERELYVSFSADSRTGAHLLLASAEGGVEIEDLARTAPEKILKEHIDSIRGILPYQARTAAYDLGFAPSLAKGFASIIEKLYRLYVQKDCELAEINPLFVTLEGNFIAADAKISIDDNALFRHPEFEQDPADFDSDIAREAAAEGIPYLQFDGDISLMCAGAGLTTAVYDLVVDFGGTVANYLEFGGPNYRKSVRAMKLCIKNNPKVILIVTFGTIARADIMAEGIVEAIRCLRPDCPIVTCIRGTGEDKARETLLSAGLEPLTDTEEAVKKAVELAHIARSTATERPTPAAASKQGGQP</sequence>
<dbReference type="Pfam" id="PF08442">
    <property type="entry name" value="ATP-grasp_2"/>
    <property type="match status" value="1"/>
</dbReference>
<dbReference type="AlphaFoldDB" id="A0A3P3XEX3"/>
<feature type="region of interest" description="Disordered" evidence="8">
    <location>
        <begin position="373"/>
        <end position="392"/>
    </location>
</feature>
<evidence type="ECO:0000256" key="7">
    <source>
        <dbReference type="PROSITE-ProRule" id="PRU00409"/>
    </source>
</evidence>
<dbReference type="PANTHER" id="PTHR11815:SF10">
    <property type="entry name" value="SUCCINATE--COA LIGASE [GDP-FORMING] SUBUNIT BETA, MITOCHONDRIAL"/>
    <property type="match status" value="1"/>
</dbReference>
<dbReference type="Pfam" id="PF00549">
    <property type="entry name" value="Ligase_CoA"/>
    <property type="match status" value="1"/>
</dbReference>
<keyword evidence="5 7" id="KW-0547">Nucleotide-binding</keyword>
<dbReference type="SUPFAM" id="SSF52210">
    <property type="entry name" value="Succinyl-CoA synthetase domains"/>
    <property type="match status" value="1"/>
</dbReference>
<dbReference type="InterPro" id="IPR013650">
    <property type="entry name" value="ATP-grasp_succ-CoA_synth-type"/>
</dbReference>